<keyword evidence="2" id="KW-0472">Membrane</keyword>
<feature type="transmembrane region" description="Helical" evidence="2">
    <location>
        <begin position="183"/>
        <end position="202"/>
    </location>
</feature>
<feature type="compositionally biased region" description="Basic and acidic residues" evidence="1">
    <location>
        <begin position="361"/>
        <end position="383"/>
    </location>
</feature>
<dbReference type="Proteomes" id="UP000027361">
    <property type="component" value="Unassembled WGS sequence"/>
</dbReference>
<keyword evidence="2" id="KW-0812">Transmembrane</keyword>
<sequence>MAQKIQRGLVLLPYDEVSPRPSFIYVTDAAFAFQMALAYSWISVSQCSRIHRLIPILYLLGIAPAQLLLLLRCWVLWGRRYPLLLGFLLPYWIAVIVIQAIAIPHFQPFAAVGFVTYTQPGGAPTDFSYCTSAGRGVFLSLFWVMPMSLDFVLLVLVVVKVLVQRNKPQGITPVSRLMLKQQLGYFVLVFIPFLISSVLMTVTNPILQSISDPPAAAMAAIASTRVVHSLKSEMEHIYSSAVGSTPRPLFGTPRREVVSGITSSTKTNSDVEKGGKFSSFGQTSSSMTAATVPTPRERGGSTPAGGVAATKPDFDLDMLNPLVLASNGMRGAHVYRGDYFGSIEASAHGSQSPGRGAPGSRHTDLRRHPPGGVHHDGNQHHANDGEAQRTFEALRARASARPHAAEEIGFGLTQHTAHVFKHVAEADKDTRGNRPGRAEQQICPICASGGYDDDDDDLSPCSSLQDQAAAGPGPDAGAVASHRGSRHQRPRLFAQQTFGQGAPVPSGPAHSATELPHGVIIGTERGESFDMVDPASAAQQWTPVQSEQQQEPLVVQGHISIQPPQRARVVRQSSTATFGHAGNTGAATATPAADRRNGGGGARDSNRPSDEQLPPLPRSPLGSGSR</sequence>
<keyword evidence="4" id="KW-1185">Reference proteome</keyword>
<dbReference type="RefSeq" id="XP_013244710.1">
    <property type="nucleotide sequence ID" value="XM_013389256.1"/>
</dbReference>
<evidence type="ECO:0000256" key="2">
    <source>
        <dbReference type="SAM" id="Phobius"/>
    </source>
</evidence>
<feature type="region of interest" description="Disordered" evidence="1">
    <location>
        <begin position="260"/>
        <end position="306"/>
    </location>
</feature>
<feature type="transmembrane region" description="Helical" evidence="2">
    <location>
        <begin position="21"/>
        <end position="41"/>
    </location>
</feature>
<dbReference type="InParanoid" id="A0A066WCD7"/>
<dbReference type="EMBL" id="JMSN01000016">
    <property type="protein sequence ID" value="KDN51386.1"/>
    <property type="molecule type" value="Genomic_DNA"/>
</dbReference>
<protein>
    <submittedName>
        <fullName evidence="3">Uncharacterized protein</fullName>
    </submittedName>
</protein>
<gene>
    <name evidence="3" type="ORF">K437DRAFT_50115</name>
</gene>
<reference evidence="3 4" key="1">
    <citation type="submission" date="2014-05" db="EMBL/GenBank/DDBJ databases">
        <title>Draft genome sequence of a rare smut relative, Tilletiaria anomala UBC 951.</title>
        <authorList>
            <consortium name="DOE Joint Genome Institute"/>
            <person name="Toome M."/>
            <person name="Kuo A."/>
            <person name="Henrissat B."/>
            <person name="Lipzen A."/>
            <person name="Tritt A."/>
            <person name="Yoshinaga Y."/>
            <person name="Zane M."/>
            <person name="Barry K."/>
            <person name="Grigoriev I.V."/>
            <person name="Spatafora J.W."/>
            <person name="Aimea M.C."/>
        </authorList>
    </citation>
    <scope>NUCLEOTIDE SEQUENCE [LARGE SCALE GENOMIC DNA]</scope>
    <source>
        <strain evidence="3 4">UBC 951</strain>
    </source>
</reference>
<feature type="region of interest" description="Disordered" evidence="1">
    <location>
        <begin position="447"/>
        <end position="488"/>
    </location>
</feature>
<feature type="compositionally biased region" description="Low complexity" evidence="1">
    <location>
        <begin position="465"/>
        <end position="478"/>
    </location>
</feature>
<feature type="region of interest" description="Disordered" evidence="1">
    <location>
        <begin position="569"/>
        <end position="626"/>
    </location>
</feature>
<evidence type="ECO:0000313" key="3">
    <source>
        <dbReference type="EMBL" id="KDN51386.1"/>
    </source>
</evidence>
<dbReference type="HOGENOM" id="CLU_436921_0_0_1"/>
<feature type="transmembrane region" description="Helical" evidence="2">
    <location>
        <begin position="83"/>
        <end position="103"/>
    </location>
</feature>
<proteinExistence type="predicted"/>
<organism evidence="3 4">
    <name type="scientific">Tilletiaria anomala (strain ATCC 24038 / CBS 436.72 / UBC 951)</name>
    <dbReference type="NCBI Taxonomy" id="1037660"/>
    <lineage>
        <taxon>Eukaryota</taxon>
        <taxon>Fungi</taxon>
        <taxon>Dikarya</taxon>
        <taxon>Basidiomycota</taxon>
        <taxon>Ustilaginomycotina</taxon>
        <taxon>Exobasidiomycetes</taxon>
        <taxon>Georgefischeriales</taxon>
        <taxon>Tilletiariaceae</taxon>
        <taxon>Tilletiaria</taxon>
    </lineage>
</organism>
<feature type="transmembrane region" description="Helical" evidence="2">
    <location>
        <begin position="53"/>
        <end position="71"/>
    </location>
</feature>
<comment type="caution">
    <text evidence="3">The sequence shown here is derived from an EMBL/GenBank/DDBJ whole genome shotgun (WGS) entry which is preliminary data.</text>
</comment>
<feature type="region of interest" description="Disordered" evidence="1">
    <location>
        <begin position="346"/>
        <end position="383"/>
    </location>
</feature>
<feature type="transmembrane region" description="Helical" evidence="2">
    <location>
        <begin position="141"/>
        <end position="163"/>
    </location>
</feature>
<dbReference type="AlphaFoldDB" id="A0A066WCD7"/>
<keyword evidence="2" id="KW-1133">Transmembrane helix</keyword>
<dbReference type="STRING" id="1037660.A0A066WCD7"/>
<evidence type="ECO:0000256" key="1">
    <source>
        <dbReference type="SAM" id="MobiDB-lite"/>
    </source>
</evidence>
<feature type="compositionally biased region" description="Polar residues" evidence="1">
    <location>
        <begin position="279"/>
        <end position="291"/>
    </location>
</feature>
<dbReference type="GeneID" id="25267554"/>
<accession>A0A066WCD7</accession>
<evidence type="ECO:0000313" key="4">
    <source>
        <dbReference type="Proteomes" id="UP000027361"/>
    </source>
</evidence>
<name>A0A066WCD7_TILAU</name>
<feature type="compositionally biased region" description="Low complexity" evidence="1">
    <location>
        <begin position="575"/>
        <end position="592"/>
    </location>
</feature>